<keyword evidence="3" id="KW-0536">Nodulation</keyword>
<organism evidence="7 8">
    <name type="scientific">Anseongella ginsenosidimutans</name>
    <dbReference type="NCBI Taxonomy" id="496056"/>
    <lineage>
        <taxon>Bacteria</taxon>
        <taxon>Pseudomonadati</taxon>
        <taxon>Bacteroidota</taxon>
        <taxon>Sphingobacteriia</taxon>
        <taxon>Sphingobacteriales</taxon>
        <taxon>Sphingobacteriaceae</taxon>
        <taxon>Anseongella</taxon>
    </lineage>
</organism>
<gene>
    <name evidence="7" type="ORF">EDD80_102199</name>
</gene>
<dbReference type="GO" id="GO:0005524">
    <property type="term" value="F:ATP binding"/>
    <property type="evidence" value="ECO:0007669"/>
    <property type="project" value="UniProtKB-KW"/>
</dbReference>
<reference evidence="7 8" key="1">
    <citation type="submission" date="2019-03" db="EMBL/GenBank/DDBJ databases">
        <title>Genomic Encyclopedia of Type Strains, Phase IV (KMG-IV): sequencing the most valuable type-strain genomes for metagenomic binning, comparative biology and taxonomic classification.</title>
        <authorList>
            <person name="Goeker M."/>
        </authorList>
    </citation>
    <scope>NUCLEOTIDE SEQUENCE [LARGE SCALE GENOMIC DNA]</scope>
    <source>
        <strain evidence="7 8">DSM 21100</strain>
    </source>
</reference>
<evidence type="ECO:0000259" key="6">
    <source>
        <dbReference type="PROSITE" id="PS50893"/>
    </source>
</evidence>
<sequence length="349" mass="38399">MGKCFGTNPAKKLTAYPLKYMNMAAVTIENLSKSYDQGRILAVDNVSFEVNQGELFGLIGPDGAGKTSIFRILTTVLLADKGNAAVAGFDVVKDFQAIRNRVGYMPGRFSLYQDLTVKENLEFFATVFGTRVEANYDLIKDIYDQIKLFSGRRAGKLSGGMKQKLALCCALIHKPEVLLLDEPTTGVDVVSRKELWDMLGRLKQQGITILVSTPYMDEARLCERIALIQKGRIMSVNTPENITGAFPSPLYAVKSAAIYQLLNDLREREEVTSCYAFGEYLHVTLKGPTSGARVAAGGTGTGKVAEHEEAGGEQLLKDIAEKKGHKNVESRRITPGIEDSFIQLMNERN</sequence>
<dbReference type="InterPro" id="IPR027417">
    <property type="entry name" value="P-loop_NTPase"/>
</dbReference>
<dbReference type="InterPro" id="IPR003593">
    <property type="entry name" value="AAA+_ATPase"/>
</dbReference>
<dbReference type="PROSITE" id="PS50893">
    <property type="entry name" value="ABC_TRANSPORTER_2"/>
    <property type="match status" value="1"/>
</dbReference>
<evidence type="ECO:0000256" key="1">
    <source>
        <dbReference type="ARBA" id="ARBA00005417"/>
    </source>
</evidence>
<evidence type="ECO:0000313" key="8">
    <source>
        <dbReference type="Proteomes" id="UP000295807"/>
    </source>
</evidence>
<dbReference type="InterPro" id="IPR017871">
    <property type="entry name" value="ABC_transporter-like_CS"/>
</dbReference>
<evidence type="ECO:0000313" key="7">
    <source>
        <dbReference type="EMBL" id="TCS89008.1"/>
    </source>
</evidence>
<accession>A0A4R3KV30</accession>
<dbReference type="RefSeq" id="WP_243699142.1">
    <property type="nucleotide sequence ID" value="NZ_SMAD01000002.1"/>
</dbReference>
<evidence type="ECO:0000256" key="4">
    <source>
        <dbReference type="ARBA" id="ARBA00022741"/>
    </source>
</evidence>
<evidence type="ECO:0000256" key="2">
    <source>
        <dbReference type="ARBA" id="ARBA00022448"/>
    </source>
</evidence>
<dbReference type="InterPro" id="IPR003439">
    <property type="entry name" value="ABC_transporter-like_ATP-bd"/>
</dbReference>
<proteinExistence type="inferred from homology"/>
<dbReference type="PANTHER" id="PTHR42711">
    <property type="entry name" value="ABC TRANSPORTER ATP-BINDING PROTEIN"/>
    <property type="match status" value="1"/>
</dbReference>
<dbReference type="InterPro" id="IPR050763">
    <property type="entry name" value="ABC_transporter_ATP-binding"/>
</dbReference>
<evidence type="ECO:0000256" key="5">
    <source>
        <dbReference type="ARBA" id="ARBA00022840"/>
    </source>
</evidence>
<keyword evidence="5" id="KW-0067">ATP-binding</keyword>
<feature type="domain" description="ABC transporter" evidence="6">
    <location>
        <begin position="26"/>
        <end position="255"/>
    </location>
</feature>
<keyword evidence="4" id="KW-0547">Nucleotide-binding</keyword>
<dbReference type="GO" id="GO:0016887">
    <property type="term" value="F:ATP hydrolysis activity"/>
    <property type="evidence" value="ECO:0007669"/>
    <property type="project" value="InterPro"/>
</dbReference>
<comment type="similarity">
    <text evidence="1">Belongs to the ABC transporter superfamily.</text>
</comment>
<dbReference type="AlphaFoldDB" id="A0A4R3KV30"/>
<dbReference type="CDD" id="cd03230">
    <property type="entry name" value="ABC_DR_subfamily_A"/>
    <property type="match status" value="1"/>
</dbReference>
<dbReference type="SUPFAM" id="SSF52540">
    <property type="entry name" value="P-loop containing nucleoside triphosphate hydrolases"/>
    <property type="match status" value="1"/>
</dbReference>
<protein>
    <submittedName>
        <fullName evidence="7">ABC-type multidrug transport system ATPase subunit</fullName>
    </submittedName>
</protein>
<dbReference type="Proteomes" id="UP000295807">
    <property type="component" value="Unassembled WGS sequence"/>
</dbReference>
<dbReference type="EMBL" id="SMAD01000002">
    <property type="protein sequence ID" value="TCS89008.1"/>
    <property type="molecule type" value="Genomic_DNA"/>
</dbReference>
<keyword evidence="2" id="KW-0813">Transport</keyword>
<comment type="caution">
    <text evidence="7">The sequence shown here is derived from an EMBL/GenBank/DDBJ whole genome shotgun (WGS) entry which is preliminary data.</text>
</comment>
<dbReference type="PROSITE" id="PS00211">
    <property type="entry name" value="ABC_TRANSPORTER_1"/>
    <property type="match status" value="1"/>
</dbReference>
<dbReference type="Gene3D" id="3.40.50.300">
    <property type="entry name" value="P-loop containing nucleotide triphosphate hydrolases"/>
    <property type="match status" value="1"/>
</dbReference>
<dbReference type="Pfam" id="PF00005">
    <property type="entry name" value="ABC_tran"/>
    <property type="match status" value="1"/>
</dbReference>
<name>A0A4R3KV30_9SPHI</name>
<dbReference type="SMART" id="SM00382">
    <property type="entry name" value="AAA"/>
    <property type="match status" value="1"/>
</dbReference>
<dbReference type="PANTHER" id="PTHR42711:SF5">
    <property type="entry name" value="ABC TRANSPORTER ATP-BINDING PROTEIN NATA"/>
    <property type="match status" value="1"/>
</dbReference>
<evidence type="ECO:0000256" key="3">
    <source>
        <dbReference type="ARBA" id="ARBA00022458"/>
    </source>
</evidence>
<keyword evidence="8" id="KW-1185">Reference proteome</keyword>